<keyword evidence="2" id="KW-0472">Membrane</keyword>
<feature type="transmembrane region" description="Helical" evidence="2">
    <location>
        <begin position="12"/>
        <end position="34"/>
    </location>
</feature>
<gene>
    <name evidence="4" type="primary">LOC116295034</name>
</gene>
<evidence type="ECO:0000313" key="4">
    <source>
        <dbReference type="RefSeq" id="XP_031558590.1"/>
    </source>
</evidence>
<keyword evidence="2" id="KW-1133">Transmembrane helix</keyword>
<dbReference type="AlphaFoldDB" id="A0A6P8I132"/>
<keyword evidence="2" id="KW-0812">Transmembrane</keyword>
<evidence type="ECO:0000313" key="3">
    <source>
        <dbReference type="Proteomes" id="UP000515163"/>
    </source>
</evidence>
<dbReference type="Proteomes" id="UP000515163">
    <property type="component" value="Unplaced"/>
</dbReference>
<name>A0A6P8I132_ACTTE</name>
<dbReference type="InParanoid" id="A0A6P8I132"/>
<protein>
    <submittedName>
        <fullName evidence="4">Uncharacterized protein LOC116295034</fullName>
    </submittedName>
</protein>
<dbReference type="InterPro" id="IPR019169">
    <property type="entry name" value="Transmembrane_26"/>
</dbReference>
<feature type="transmembrane region" description="Helical" evidence="2">
    <location>
        <begin position="40"/>
        <end position="60"/>
    </location>
</feature>
<evidence type="ECO:0000256" key="2">
    <source>
        <dbReference type="SAM" id="Phobius"/>
    </source>
</evidence>
<dbReference type="OrthoDB" id="5959262at2759"/>
<dbReference type="PANTHER" id="PTHR22168:SF3">
    <property type="entry name" value="TRANSMEMBRANE PROTEIN 26"/>
    <property type="match status" value="1"/>
</dbReference>
<dbReference type="RefSeq" id="XP_031558590.1">
    <property type="nucleotide sequence ID" value="XM_031702730.1"/>
</dbReference>
<dbReference type="PANTHER" id="PTHR22168">
    <property type="entry name" value="TMEM26 PROTEIN"/>
    <property type="match status" value="1"/>
</dbReference>
<keyword evidence="3" id="KW-1185">Reference proteome</keyword>
<reference evidence="4" key="1">
    <citation type="submission" date="2025-08" db="UniProtKB">
        <authorList>
            <consortium name="RefSeq"/>
        </authorList>
    </citation>
    <scope>IDENTIFICATION</scope>
    <source>
        <tissue evidence="4">Tentacle</tissue>
    </source>
</reference>
<organism evidence="3 4">
    <name type="scientific">Actinia tenebrosa</name>
    <name type="common">Australian red waratah sea anemone</name>
    <dbReference type="NCBI Taxonomy" id="6105"/>
    <lineage>
        <taxon>Eukaryota</taxon>
        <taxon>Metazoa</taxon>
        <taxon>Cnidaria</taxon>
        <taxon>Anthozoa</taxon>
        <taxon>Hexacorallia</taxon>
        <taxon>Actiniaria</taxon>
        <taxon>Actiniidae</taxon>
        <taxon>Actinia</taxon>
    </lineage>
</organism>
<dbReference type="FunCoup" id="A0A6P8I132">
    <property type="interactions" value="10"/>
</dbReference>
<feature type="region of interest" description="Disordered" evidence="1">
    <location>
        <begin position="223"/>
        <end position="242"/>
    </location>
</feature>
<proteinExistence type="predicted"/>
<dbReference type="GeneID" id="116295034"/>
<sequence length="550" mass="62415">MIMRTTASNIFKAISTRLLFVGHALLAIYMVTVISNDSKMWHLAWILVTLLIETIIAIIYRKGDECKWVSGSIICYLATTIPCTWITEFHLLDLRTRSNQGTGNNDVTYPSNTTHSPNTKIILPINISPGNFTDLIEQLTMLMLILGRWLLPKGSLTRESLSQLLLVNLAMSADIIEFFDILKLAQTRVSKDLTITILSLWTISLLQFPLNATAKLGDEIREEVSPPSNTNAAPNHDINKNSVPNYIKRHGRRQSRVSVDYSCLQAPLSDRKLSIIAPQNRRLSFQHAPGPPAEEVDDILETHVKIPRTHRHSMAVGMIDRLNVPDVSSRDMGHQSRRLSVDVNSTRYNNLRENMQGLANQMPRRYSRDVQGNSNKSRASVDISADRMTARFNFERAASLESNETTAEGEGPKHRVTMDLICTLMALFLQDGPFLTFRLYMIAKHSAFEYMIVFLTVKNALLLTLQIYKLCVQHCVCHDHKDNDFSPENHVDAMSRLNNVQIAVIHEENETRKSEPSKKKKRGRYNRLSVRWSRTKTSITGTGPLFYSRA</sequence>
<accession>A0A6P8I132</accession>
<dbReference type="Pfam" id="PF09772">
    <property type="entry name" value="Tmem26"/>
    <property type="match status" value="2"/>
</dbReference>
<evidence type="ECO:0000256" key="1">
    <source>
        <dbReference type="SAM" id="MobiDB-lite"/>
    </source>
</evidence>
<dbReference type="KEGG" id="aten:116295034"/>